<gene>
    <name evidence="7" type="primary">murE</name>
    <name evidence="12" type="ORF">SAMN04488045_2852</name>
</gene>
<dbReference type="Gene3D" id="3.40.1190.10">
    <property type="entry name" value="Mur-like, catalytic domain"/>
    <property type="match status" value="1"/>
</dbReference>
<dbReference type="GO" id="GO:0005524">
    <property type="term" value="F:ATP binding"/>
    <property type="evidence" value="ECO:0007669"/>
    <property type="project" value="UniProtKB-UniRule"/>
</dbReference>
<comment type="function">
    <text evidence="7">Catalyzes the addition of meso-diaminopimelic acid to the nucleotide precursor UDP-N-acetylmuramoyl-L-alanyl-D-glutamate (UMAG) in the biosynthesis of bacterial cell-wall peptidoglycan.</text>
</comment>
<evidence type="ECO:0000256" key="4">
    <source>
        <dbReference type="ARBA" id="ARBA00022984"/>
    </source>
</evidence>
<feature type="binding site" evidence="7">
    <location>
        <begin position="433"/>
        <end position="436"/>
    </location>
    <ligand>
        <name>meso-2,6-diaminopimelate</name>
        <dbReference type="ChEBI" id="CHEBI:57791"/>
    </ligand>
</feature>
<feature type="domain" description="Mur ligase C-terminal" evidence="10">
    <location>
        <begin position="359"/>
        <end position="483"/>
    </location>
</feature>
<comment type="cofactor">
    <cofactor evidence="7">
        <name>Mg(2+)</name>
        <dbReference type="ChEBI" id="CHEBI:18420"/>
    </cofactor>
</comment>
<feature type="binding site" evidence="7">
    <location>
        <position position="210"/>
    </location>
    <ligand>
        <name>UDP-N-acetyl-alpha-D-muramoyl-L-alanyl-D-glutamate</name>
        <dbReference type="ChEBI" id="CHEBI:83900"/>
    </ligand>
</feature>
<name>A0A1H6A4X1_9RHOB</name>
<dbReference type="GO" id="GO:0008765">
    <property type="term" value="F:UDP-N-acetylmuramoylalanyl-D-glutamate-2,6-diaminopimelate ligase activity"/>
    <property type="evidence" value="ECO:0007669"/>
    <property type="project" value="UniProtKB-UniRule"/>
</dbReference>
<dbReference type="Pfam" id="PF01225">
    <property type="entry name" value="Mur_ligase"/>
    <property type="match status" value="1"/>
</dbReference>
<dbReference type="SUPFAM" id="SSF63418">
    <property type="entry name" value="MurE/MurF N-terminal domain"/>
    <property type="match status" value="1"/>
</dbReference>
<dbReference type="InterPro" id="IPR004101">
    <property type="entry name" value="Mur_ligase_C"/>
</dbReference>
<reference evidence="12 13" key="1">
    <citation type="submission" date="2016-10" db="EMBL/GenBank/DDBJ databases">
        <authorList>
            <person name="de Groot N.N."/>
        </authorList>
    </citation>
    <scope>NUCLEOTIDE SEQUENCE [LARGE SCALE GENOMIC DNA]</scope>
    <source>
        <strain evidence="12 13">DSM 26915</strain>
    </source>
</reference>
<keyword evidence="13" id="KW-1185">Reference proteome</keyword>
<feature type="binding site" evidence="7">
    <location>
        <position position="51"/>
    </location>
    <ligand>
        <name>UDP-N-acetyl-alpha-D-muramoyl-L-alanyl-D-glutamate</name>
        <dbReference type="ChEBI" id="CHEBI:83900"/>
    </ligand>
</feature>
<dbReference type="SUPFAM" id="SSF53244">
    <property type="entry name" value="MurD-like peptide ligases, peptide-binding domain"/>
    <property type="match status" value="1"/>
</dbReference>
<dbReference type="InterPro" id="IPR013221">
    <property type="entry name" value="Mur_ligase_cen"/>
</dbReference>
<feature type="binding site" evidence="7">
    <location>
        <position position="409"/>
    </location>
    <ligand>
        <name>meso-2,6-diaminopimelate</name>
        <dbReference type="ChEBI" id="CHEBI:57791"/>
    </ligand>
</feature>
<dbReference type="NCBIfam" id="NF001126">
    <property type="entry name" value="PRK00139.1-4"/>
    <property type="match status" value="1"/>
</dbReference>
<keyword evidence="7" id="KW-0547">Nucleotide-binding</keyword>
<dbReference type="InterPro" id="IPR036615">
    <property type="entry name" value="Mur_ligase_C_dom_sf"/>
</dbReference>
<feature type="modified residue" description="N6-carboxylysine" evidence="7">
    <location>
        <position position="244"/>
    </location>
</feature>
<evidence type="ECO:0000256" key="1">
    <source>
        <dbReference type="ARBA" id="ARBA00005898"/>
    </source>
</evidence>
<comment type="pathway">
    <text evidence="7 8">Cell wall biogenesis; peptidoglycan biosynthesis.</text>
</comment>
<keyword evidence="3 7" id="KW-0133">Cell shape</keyword>
<dbReference type="PANTHER" id="PTHR23135:SF4">
    <property type="entry name" value="UDP-N-ACETYLMURAMOYL-L-ALANYL-D-GLUTAMATE--2,6-DIAMINOPIMELATE LIGASE MURE HOMOLOG, CHLOROPLASTIC"/>
    <property type="match status" value="1"/>
</dbReference>
<feature type="binding site" evidence="7">
    <location>
        <position position="204"/>
    </location>
    <ligand>
        <name>UDP-N-acetyl-alpha-D-muramoyl-L-alanyl-D-glutamate</name>
        <dbReference type="ChEBI" id="CHEBI:83900"/>
    </ligand>
</feature>
<feature type="binding site" evidence="7">
    <location>
        <position position="212"/>
    </location>
    <ligand>
        <name>UDP-N-acetyl-alpha-D-muramoyl-L-alanyl-D-glutamate</name>
        <dbReference type="ChEBI" id="CHEBI:83900"/>
    </ligand>
</feature>
<dbReference type="UniPathway" id="UPA00219"/>
<feature type="short sequence motif" description="Meso-diaminopimelate recognition motif" evidence="7">
    <location>
        <begin position="433"/>
        <end position="436"/>
    </location>
</feature>
<keyword evidence="7 12" id="KW-0436">Ligase</keyword>
<organism evidence="12 13">
    <name type="scientific">Thalassococcus halodurans</name>
    <dbReference type="NCBI Taxonomy" id="373675"/>
    <lineage>
        <taxon>Bacteria</taxon>
        <taxon>Pseudomonadati</taxon>
        <taxon>Pseudomonadota</taxon>
        <taxon>Alphaproteobacteria</taxon>
        <taxon>Rhodobacterales</taxon>
        <taxon>Roseobacteraceae</taxon>
        <taxon>Thalassococcus</taxon>
    </lineage>
</organism>
<dbReference type="GO" id="GO:0008360">
    <property type="term" value="P:regulation of cell shape"/>
    <property type="evidence" value="ECO:0007669"/>
    <property type="project" value="UniProtKB-KW"/>
</dbReference>
<dbReference type="Gene3D" id="3.90.190.20">
    <property type="entry name" value="Mur ligase, C-terminal domain"/>
    <property type="match status" value="1"/>
</dbReference>
<dbReference type="Pfam" id="PF02875">
    <property type="entry name" value="Mur_ligase_C"/>
    <property type="match status" value="1"/>
</dbReference>
<evidence type="ECO:0000259" key="11">
    <source>
        <dbReference type="Pfam" id="PF08245"/>
    </source>
</evidence>
<feature type="binding site" evidence="7">
    <location>
        <begin position="136"/>
        <end position="142"/>
    </location>
    <ligand>
        <name>ATP</name>
        <dbReference type="ChEBI" id="CHEBI:30616"/>
    </ligand>
</feature>
<keyword evidence="7" id="KW-0067">ATP-binding</keyword>
<dbReference type="GO" id="GO:0005737">
    <property type="term" value="C:cytoplasm"/>
    <property type="evidence" value="ECO:0007669"/>
    <property type="project" value="UniProtKB-SubCell"/>
</dbReference>
<feature type="binding site" evidence="7">
    <location>
        <begin position="177"/>
        <end position="178"/>
    </location>
    <ligand>
        <name>UDP-N-acetyl-alpha-D-muramoyl-L-alanyl-D-glutamate</name>
        <dbReference type="ChEBI" id="CHEBI:83900"/>
    </ligand>
</feature>
<keyword evidence="2 7" id="KW-0132">Cell division</keyword>
<evidence type="ECO:0000256" key="7">
    <source>
        <dbReference type="HAMAP-Rule" id="MF_00208"/>
    </source>
</evidence>
<dbReference type="Gene3D" id="3.40.1390.10">
    <property type="entry name" value="MurE/MurF, N-terminal domain"/>
    <property type="match status" value="1"/>
</dbReference>
<accession>A0A1H6A4X1</accession>
<dbReference type="PANTHER" id="PTHR23135">
    <property type="entry name" value="MUR LIGASE FAMILY MEMBER"/>
    <property type="match status" value="1"/>
</dbReference>
<dbReference type="GO" id="GO:0071555">
    <property type="term" value="P:cell wall organization"/>
    <property type="evidence" value="ECO:0007669"/>
    <property type="project" value="UniProtKB-KW"/>
</dbReference>
<dbReference type="Proteomes" id="UP000236752">
    <property type="component" value="Unassembled WGS sequence"/>
</dbReference>
<dbReference type="NCBIfam" id="NF001124">
    <property type="entry name" value="PRK00139.1-2"/>
    <property type="match status" value="1"/>
</dbReference>
<feature type="domain" description="Mur ligase N-terminal catalytic" evidence="9">
    <location>
        <begin position="44"/>
        <end position="120"/>
    </location>
</feature>
<dbReference type="GO" id="GO:0051301">
    <property type="term" value="P:cell division"/>
    <property type="evidence" value="ECO:0007669"/>
    <property type="project" value="UniProtKB-KW"/>
</dbReference>
<keyword evidence="6 7" id="KW-0961">Cell wall biogenesis/degradation</keyword>
<evidence type="ECO:0000313" key="13">
    <source>
        <dbReference type="Proteomes" id="UP000236752"/>
    </source>
</evidence>
<evidence type="ECO:0000259" key="10">
    <source>
        <dbReference type="Pfam" id="PF02875"/>
    </source>
</evidence>
<protein>
    <recommendedName>
        <fullName evidence="7">UDP-N-acetylmuramoyl-L-alanyl-D-glutamate--2,6-diaminopimelate ligase</fullName>
        <ecNumber evidence="7">6.3.2.13</ecNumber>
    </recommendedName>
    <alternativeName>
        <fullName evidence="7">Meso-A2pm-adding enzyme</fullName>
    </alternativeName>
    <alternativeName>
        <fullName evidence="7">Meso-diaminopimelate-adding enzyme</fullName>
    </alternativeName>
    <alternativeName>
        <fullName evidence="7">UDP-MurNAc-L-Ala-D-Glu:meso-diaminopimelate ligase</fullName>
    </alternativeName>
    <alternativeName>
        <fullName evidence="7">UDP-MurNAc-tripeptide synthetase</fullName>
    </alternativeName>
    <alternativeName>
        <fullName evidence="7">UDP-N-acetylmuramyl-tripeptide synthetase</fullName>
    </alternativeName>
</protein>
<dbReference type="HAMAP" id="MF_00208">
    <property type="entry name" value="MurE"/>
    <property type="match status" value="1"/>
</dbReference>
<dbReference type="GO" id="GO:0009252">
    <property type="term" value="P:peptidoglycan biosynthetic process"/>
    <property type="evidence" value="ECO:0007669"/>
    <property type="project" value="UniProtKB-UniRule"/>
</dbReference>
<dbReference type="Pfam" id="PF08245">
    <property type="entry name" value="Mur_ligase_M"/>
    <property type="match status" value="1"/>
</dbReference>
<evidence type="ECO:0000256" key="5">
    <source>
        <dbReference type="ARBA" id="ARBA00023306"/>
    </source>
</evidence>
<dbReference type="EMBL" id="FNUZ01000004">
    <property type="protein sequence ID" value="SEG43779.1"/>
    <property type="molecule type" value="Genomic_DNA"/>
</dbReference>
<keyword evidence="4 7" id="KW-0573">Peptidoglycan synthesis</keyword>
<evidence type="ECO:0000256" key="3">
    <source>
        <dbReference type="ARBA" id="ARBA00022960"/>
    </source>
</evidence>
<keyword evidence="7" id="KW-0460">Magnesium</keyword>
<dbReference type="SUPFAM" id="SSF53623">
    <property type="entry name" value="MurD-like peptide ligases, catalytic domain"/>
    <property type="match status" value="1"/>
</dbReference>
<evidence type="ECO:0000256" key="8">
    <source>
        <dbReference type="RuleBase" id="RU004135"/>
    </source>
</evidence>
<feature type="binding site" evidence="7">
    <location>
        <position position="481"/>
    </location>
    <ligand>
        <name>meso-2,6-diaminopimelate</name>
        <dbReference type="ChEBI" id="CHEBI:57791"/>
    </ligand>
</feature>
<comment type="subcellular location">
    <subcellularLocation>
        <location evidence="7 8">Cytoplasm</location>
    </subcellularLocation>
</comment>
<evidence type="ECO:0000313" key="12">
    <source>
        <dbReference type="EMBL" id="SEG43779.1"/>
    </source>
</evidence>
<comment type="similarity">
    <text evidence="1 7">Belongs to the MurCDEF family. MurE subfamily.</text>
</comment>
<dbReference type="InterPro" id="IPR036565">
    <property type="entry name" value="Mur-like_cat_sf"/>
</dbReference>
<evidence type="ECO:0000256" key="6">
    <source>
        <dbReference type="ARBA" id="ARBA00023316"/>
    </source>
</evidence>
<dbReference type="InterPro" id="IPR000713">
    <property type="entry name" value="Mur_ligase_N"/>
</dbReference>
<feature type="binding site" evidence="7">
    <location>
        <position position="485"/>
    </location>
    <ligand>
        <name>meso-2,6-diaminopimelate</name>
        <dbReference type="ChEBI" id="CHEBI:57791"/>
    </ligand>
</feature>
<dbReference type="NCBIfam" id="TIGR01085">
    <property type="entry name" value="murE"/>
    <property type="match status" value="1"/>
</dbReference>
<comment type="caution">
    <text evidence="7">Lacks conserved residue(s) required for the propagation of feature annotation.</text>
</comment>
<keyword evidence="7" id="KW-0963">Cytoplasm</keyword>
<comment type="PTM">
    <text evidence="7">Carboxylation is probably crucial for Mg(2+) binding and, consequently, for the gamma-phosphate positioning of ATP.</text>
</comment>
<evidence type="ECO:0000256" key="2">
    <source>
        <dbReference type="ARBA" id="ARBA00022618"/>
    </source>
</evidence>
<feature type="domain" description="Mur ligase central" evidence="11">
    <location>
        <begin position="134"/>
        <end position="336"/>
    </location>
</feature>
<evidence type="ECO:0000259" key="9">
    <source>
        <dbReference type="Pfam" id="PF01225"/>
    </source>
</evidence>
<sequence length="515" mass="53867">MAADYGHEGQEQSFVSRHVGAALSQKKTLSELGLTARGGREAVVTGLVVDSREVTEGVLFAALPGTNVHGARFIPNALAAGANVILTDSEGAEAAAEAIAEYDPAMVVVSDPRQTLAFTAALWFGAQPANMIAVTGTNGKTSVASFARRIWQELGLQAINLGTTGVEGDWHAPLHHTTPEPITLHRALASAAQAGITHAAMEASSHGLEQRRLDGVTLKAAGFTNFTQDHLDYHATFEDYFAAKAGLFARVLPEDAAAVINIDDPRGVDMAAIAQARGQALYTVGRAEGADICLMGQRFNSTGQDIRVRMDGTVRQMHLNLIGGFQGENVLLAAGLVIACGADADEVFNVLPRLETVRGRMQLAATRDNGASVFVDYAHTPDAVETAITALRPHVMGRLVAIIGAGGDRDPGKRPLMGAAAAEHADLVIVTDDNPRSEDPATIRAAVMEGAPDALEIGDRAEAILRGIDALEAGDVLLICGKGHETGQTIGDTVYPFDDAEQASVAVAALDGKLA</sequence>
<dbReference type="InterPro" id="IPR035911">
    <property type="entry name" value="MurE/MurF_N"/>
</dbReference>
<comment type="catalytic activity">
    <reaction evidence="7">
        <text>UDP-N-acetyl-alpha-D-muramoyl-L-alanyl-D-glutamate + meso-2,6-diaminopimelate + ATP = UDP-N-acetyl-alpha-D-muramoyl-L-alanyl-gamma-D-glutamyl-meso-2,6-diaminopimelate + ADP + phosphate + H(+)</text>
        <dbReference type="Rhea" id="RHEA:23676"/>
        <dbReference type="ChEBI" id="CHEBI:15378"/>
        <dbReference type="ChEBI" id="CHEBI:30616"/>
        <dbReference type="ChEBI" id="CHEBI:43474"/>
        <dbReference type="ChEBI" id="CHEBI:57791"/>
        <dbReference type="ChEBI" id="CHEBI:83900"/>
        <dbReference type="ChEBI" id="CHEBI:83905"/>
        <dbReference type="ChEBI" id="CHEBI:456216"/>
        <dbReference type="EC" id="6.3.2.13"/>
    </reaction>
</comment>
<proteinExistence type="inferred from homology"/>
<dbReference type="AlphaFoldDB" id="A0A1H6A4X1"/>
<keyword evidence="5 7" id="KW-0131">Cell cycle</keyword>
<dbReference type="InterPro" id="IPR005761">
    <property type="entry name" value="UDP-N-AcMur-Glu-dNH2Pim_ligase"/>
</dbReference>
<dbReference type="EC" id="6.3.2.13" evidence="7"/>
<dbReference type="GO" id="GO:0000287">
    <property type="term" value="F:magnesium ion binding"/>
    <property type="evidence" value="ECO:0007669"/>
    <property type="project" value="UniProtKB-UniRule"/>
</dbReference>